<reference evidence="2 3" key="1">
    <citation type="submission" date="2017-07" db="EMBL/GenBank/DDBJ databases">
        <title>Leptospira spp. isolated from tropical soils.</title>
        <authorList>
            <person name="Thibeaux R."/>
            <person name="Iraola G."/>
            <person name="Ferres I."/>
            <person name="Bierque E."/>
            <person name="Girault D."/>
            <person name="Soupe-Gilbert M.-E."/>
            <person name="Picardeau M."/>
            <person name="Goarant C."/>
        </authorList>
    </citation>
    <scope>NUCLEOTIDE SEQUENCE [LARGE SCALE GENOMIC DNA]</scope>
    <source>
        <strain evidence="2 3">FH2-C-A2</strain>
    </source>
</reference>
<name>A0A2M9ZEI6_9LEPT</name>
<feature type="chain" id="PRO_5014709146" description="DUF5683 domain-containing protein" evidence="1">
    <location>
        <begin position="22"/>
        <end position="282"/>
    </location>
</feature>
<protein>
    <recommendedName>
        <fullName evidence="4">DUF5683 domain-containing protein</fullName>
    </recommendedName>
</protein>
<gene>
    <name evidence="2" type="ORF">CH371_01625</name>
</gene>
<evidence type="ECO:0008006" key="4">
    <source>
        <dbReference type="Google" id="ProtNLM"/>
    </source>
</evidence>
<comment type="caution">
    <text evidence="2">The sequence shown here is derived from an EMBL/GenBank/DDBJ whole genome shotgun (WGS) entry which is preliminary data.</text>
</comment>
<keyword evidence="1" id="KW-0732">Signal</keyword>
<dbReference type="Proteomes" id="UP000231912">
    <property type="component" value="Unassembled WGS sequence"/>
</dbReference>
<organism evidence="2 3">
    <name type="scientific">Leptospira wolffii</name>
    <dbReference type="NCBI Taxonomy" id="409998"/>
    <lineage>
        <taxon>Bacteria</taxon>
        <taxon>Pseudomonadati</taxon>
        <taxon>Spirochaetota</taxon>
        <taxon>Spirochaetia</taxon>
        <taxon>Leptospirales</taxon>
        <taxon>Leptospiraceae</taxon>
        <taxon>Leptospira</taxon>
    </lineage>
</organism>
<feature type="signal peptide" evidence="1">
    <location>
        <begin position="1"/>
        <end position="21"/>
    </location>
</feature>
<evidence type="ECO:0000313" key="3">
    <source>
        <dbReference type="Proteomes" id="UP000231912"/>
    </source>
</evidence>
<accession>A0A2M9ZEI6</accession>
<dbReference type="RefSeq" id="WP_100757419.1">
    <property type="nucleotide sequence ID" value="NZ_NPDT01000001.1"/>
</dbReference>
<sequence>MTQRLTASLLLLLFSLTPVFSDNVTLKSGHEYRNVKTVLGKSTVNISTEDGKNFSIPVSEIKFIKSAPVKWDKSQEEEVKPLPGPFDPNASLPVSAVYPKKRPDFSLMPLTGFVPIWSPSYLMDSSLGTPIGVFFSVTEFAVLGALISQSTNSPKAYYSDTGNLVTTMYLLFPNQDFTQSPTFASLYYMRQNMNLVKGINGHYVTKEQYHEETERLASGLVILLLADVIVNFVLPDFLWRRKPVPRDFNSLGAPTEGWRMTIKNQVRPDGEMLYHFGLTNHF</sequence>
<evidence type="ECO:0000256" key="1">
    <source>
        <dbReference type="SAM" id="SignalP"/>
    </source>
</evidence>
<evidence type="ECO:0000313" key="2">
    <source>
        <dbReference type="EMBL" id="PJZ66826.1"/>
    </source>
</evidence>
<dbReference type="EMBL" id="NPDT01000001">
    <property type="protein sequence ID" value="PJZ66826.1"/>
    <property type="molecule type" value="Genomic_DNA"/>
</dbReference>
<proteinExistence type="predicted"/>
<dbReference type="AlphaFoldDB" id="A0A2M9ZEI6"/>